<comment type="caution">
    <text evidence="4">The sequence shown here is derived from an EMBL/GenBank/DDBJ whole genome shotgun (WGS) entry which is preliminary data.</text>
</comment>
<organism evidence="4 5">
    <name type="scientific">Lacrimispora xylanisolvens</name>
    <dbReference type="NCBI Taxonomy" id="384636"/>
    <lineage>
        <taxon>Bacteria</taxon>
        <taxon>Bacillati</taxon>
        <taxon>Bacillota</taxon>
        <taxon>Clostridia</taxon>
        <taxon>Lachnospirales</taxon>
        <taxon>Lachnospiraceae</taxon>
        <taxon>Lacrimispora</taxon>
    </lineage>
</organism>
<evidence type="ECO:0000313" key="4">
    <source>
        <dbReference type="EMBL" id="PPK81819.1"/>
    </source>
</evidence>
<name>A0A2S6HV54_9FIRM</name>
<dbReference type="EMBL" id="PTJA01000003">
    <property type="protein sequence ID" value="PPK81819.1"/>
    <property type="molecule type" value="Genomic_DNA"/>
</dbReference>
<feature type="chain" id="PRO_5015758231" evidence="2">
    <location>
        <begin position="32"/>
        <end position="293"/>
    </location>
</feature>
<dbReference type="RefSeq" id="WP_104435730.1">
    <property type="nucleotide sequence ID" value="NZ_PTJA01000003.1"/>
</dbReference>
<dbReference type="Proteomes" id="UP000237749">
    <property type="component" value="Unassembled WGS sequence"/>
</dbReference>
<dbReference type="SMART" id="SM00646">
    <property type="entry name" value="Ami_3"/>
    <property type="match status" value="1"/>
</dbReference>
<keyword evidence="2" id="KW-0732">Signal</keyword>
<dbReference type="InterPro" id="IPR050695">
    <property type="entry name" value="N-acetylmuramoyl_amidase_3"/>
</dbReference>
<reference evidence="4 5" key="1">
    <citation type="submission" date="2018-02" db="EMBL/GenBank/DDBJ databases">
        <title>Genomic Encyclopedia of Archaeal and Bacterial Type Strains, Phase II (KMG-II): from individual species to whole genera.</title>
        <authorList>
            <person name="Goeker M."/>
        </authorList>
    </citation>
    <scope>NUCLEOTIDE SEQUENCE [LARGE SCALE GENOMIC DNA]</scope>
    <source>
        <strain evidence="4 5">DSM 3808</strain>
    </source>
</reference>
<dbReference type="PANTHER" id="PTHR30404">
    <property type="entry name" value="N-ACETYLMURAMOYL-L-ALANINE AMIDASE"/>
    <property type="match status" value="1"/>
</dbReference>
<dbReference type="InterPro" id="IPR002508">
    <property type="entry name" value="MurNAc-LAA_cat"/>
</dbReference>
<evidence type="ECO:0000256" key="1">
    <source>
        <dbReference type="ARBA" id="ARBA00022801"/>
    </source>
</evidence>
<feature type="signal peptide" evidence="2">
    <location>
        <begin position="1"/>
        <end position="31"/>
    </location>
</feature>
<dbReference type="GO" id="GO:0030288">
    <property type="term" value="C:outer membrane-bounded periplasmic space"/>
    <property type="evidence" value="ECO:0007669"/>
    <property type="project" value="TreeGrafter"/>
</dbReference>
<feature type="domain" description="MurNAc-LAA" evidence="3">
    <location>
        <begin position="130"/>
        <end position="269"/>
    </location>
</feature>
<keyword evidence="1" id="KW-0378">Hydrolase</keyword>
<dbReference type="Pfam" id="PF01520">
    <property type="entry name" value="Amidase_3"/>
    <property type="match status" value="1"/>
</dbReference>
<dbReference type="GO" id="GO:0008745">
    <property type="term" value="F:N-acetylmuramoyl-L-alanine amidase activity"/>
    <property type="evidence" value="ECO:0007669"/>
    <property type="project" value="InterPro"/>
</dbReference>
<dbReference type="SUPFAM" id="SSF53187">
    <property type="entry name" value="Zn-dependent exopeptidases"/>
    <property type="match status" value="1"/>
</dbReference>
<protein>
    <submittedName>
        <fullName evidence="4">N-acetylmuramoyl-L-alanine amidase</fullName>
    </submittedName>
</protein>
<dbReference type="Gene3D" id="3.40.630.40">
    <property type="entry name" value="Zn-dependent exopeptidases"/>
    <property type="match status" value="1"/>
</dbReference>
<keyword evidence="5" id="KW-1185">Reference proteome</keyword>
<evidence type="ECO:0000256" key="2">
    <source>
        <dbReference type="SAM" id="SignalP"/>
    </source>
</evidence>
<dbReference type="AlphaFoldDB" id="A0A2S6HV54"/>
<sequence length="293" mass="31762">MFRFNQIFKRTTGVIMLAALFSSSVVFTAKAEEESGPAFAPPVNHTAAPEIGPGMSLKSNCVVVLDPGHGKTDGHYSGCHFEYNGVTYNEDIITMKIANYTKEYLEKNSNYTVYLTKDSSEVTVPLDQRAAFAASVRADLFVSLHVDSIAGNGTTRNAYGASSMSPRTGRFNNDVAIQSQEAANTILNQLTGLGLHNRGLILQDSKNGTLYPDGSTADYYAIPRYSQMYGLRGFIIEHGYINYISDLTGFLSTDEQLKKLGEADAKGIIEYLNKAGKSTFTTATATVSAPPVN</sequence>
<evidence type="ECO:0000313" key="5">
    <source>
        <dbReference type="Proteomes" id="UP000237749"/>
    </source>
</evidence>
<accession>A0A2S6HV54</accession>
<proteinExistence type="predicted"/>
<evidence type="ECO:0000259" key="3">
    <source>
        <dbReference type="SMART" id="SM00646"/>
    </source>
</evidence>
<dbReference type="OrthoDB" id="9806267at2"/>
<dbReference type="CDD" id="cd02696">
    <property type="entry name" value="MurNAc-LAA"/>
    <property type="match status" value="1"/>
</dbReference>
<dbReference type="GO" id="GO:0009253">
    <property type="term" value="P:peptidoglycan catabolic process"/>
    <property type="evidence" value="ECO:0007669"/>
    <property type="project" value="InterPro"/>
</dbReference>
<dbReference type="PANTHER" id="PTHR30404:SF0">
    <property type="entry name" value="N-ACETYLMURAMOYL-L-ALANINE AMIDASE AMIC"/>
    <property type="match status" value="1"/>
</dbReference>
<gene>
    <name evidence="4" type="ORF">BXY41_10325</name>
</gene>